<keyword evidence="2" id="KW-1185">Reference proteome</keyword>
<name>A0A2G7FQM1_9EURO</name>
<dbReference type="EMBL" id="NEXV01000528">
    <property type="protein sequence ID" value="PIG82101.1"/>
    <property type="molecule type" value="Genomic_DNA"/>
</dbReference>
<evidence type="ECO:0000313" key="1">
    <source>
        <dbReference type="EMBL" id="PIG82101.1"/>
    </source>
</evidence>
<sequence>MTTIVDQVLASMLAHRPDILALAQVYYATENSHPAALGMMTLWPTVTSSGPPSLLAIDTTSGSAYLALGVSTGSDKQQYVLWGQIKVVNKETTELELYINRSRGDHRFPFSSEELPKNYKRWMSPPADRQNATRATLKKLTAVQREGTHGTITRA</sequence>
<organism evidence="1 2">
    <name type="scientific">Aspergillus arachidicola</name>
    <dbReference type="NCBI Taxonomy" id="656916"/>
    <lineage>
        <taxon>Eukaryota</taxon>
        <taxon>Fungi</taxon>
        <taxon>Dikarya</taxon>
        <taxon>Ascomycota</taxon>
        <taxon>Pezizomycotina</taxon>
        <taxon>Eurotiomycetes</taxon>
        <taxon>Eurotiomycetidae</taxon>
        <taxon>Eurotiales</taxon>
        <taxon>Aspergillaceae</taxon>
        <taxon>Aspergillus</taxon>
        <taxon>Aspergillus subgen. Circumdati</taxon>
    </lineage>
</organism>
<comment type="caution">
    <text evidence="1">The sequence shown here is derived from an EMBL/GenBank/DDBJ whole genome shotgun (WGS) entry which is preliminary data.</text>
</comment>
<proteinExistence type="predicted"/>
<accession>A0A2G7FQM1</accession>
<dbReference type="AlphaFoldDB" id="A0A2G7FQM1"/>
<dbReference type="Proteomes" id="UP000231358">
    <property type="component" value="Unassembled WGS sequence"/>
</dbReference>
<gene>
    <name evidence="1" type="ORF">AARAC_000014</name>
</gene>
<reference evidence="1 2" key="1">
    <citation type="submission" date="2017-05" db="EMBL/GenBank/DDBJ databases">
        <title>Genome sequence for an aflatoxigenic pathogen of Argentinian peanut, Aspergillus arachidicola.</title>
        <authorList>
            <person name="Moore G."/>
            <person name="Beltz S.B."/>
            <person name="Mack B.M."/>
        </authorList>
    </citation>
    <scope>NUCLEOTIDE SEQUENCE [LARGE SCALE GENOMIC DNA]</scope>
    <source>
        <strain evidence="1 2">CBS 117610</strain>
    </source>
</reference>
<protein>
    <submittedName>
        <fullName evidence="1">Uncharacterized protein</fullName>
    </submittedName>
</protein>
<evidence type="ECO:0000313" key="2">
    <source>
        <dbReference type="Proteomes" id="UP000231358"/>
    </source>
</evidence>